<evidence type="ECO:0000256" key="10">
    <source>
        <dbReference type="ARBA" id="ARBA00023004"/>
    </source>
</evidence>
<evidence type="ECO:0000256" key="8">
    <source>
        <dbReference type="ARBA" id="ARBA00022837"/>
    </source>
</evidence>
<dbReference type="EC" id="1.11.1.-" evidence="18"/>
<dbReference type="GO" id="GO:0005576">
    <property type="term" value="C:extracellular region"/>
    <property type="evidence" value="ECO:0007669"/>
    <property type="project" value="UniProtKB-SubCell"/>
</dbReference>
<keyword evidence="9 18" id="KW-0560">Oxidoreductase</keyword>
<dbReference type="PRINTS" id="PR00458">
    <property type="entry name" value="PEROXIDASE"/>
</dbReference>
<evidence type="ECO:0000256" key="13">
    <source>
        <dbReference type="ARBA" id="ARBA00023324"/>
    </source>
</evidence>
<dbReference type="Gene3D" id="1.10.520.10">
    <property type="match status" value="1"/>
</dbReference>
<feature type="domain" description="Plant heme peroxidase family profile" evidence="19">
    <location>
        <begin position="67"/>
        <end position="312"/>
    </location>
</feature>
<feature type="site" description="Transition state stabilizer" evidence="16">
    <location>
        <position position="72"/>
    </location>
</feature>
<feature type="binding site" evidence="15">
    <location>
        <position position="89"/>
    </location>
    <ligand>
        <name>Ca(2+)</name>
        <dbReference type="ChEBI" id="CHEBI:29108"/>
        <label>1</label>
    </ligand>
</feature>
<name>A0A067SN55_GALM3</name>
<dbReference type="InterPro" id="IPR019794">
    <property type="entry name" value="Peroxidases_AS"/>
</dbReference>
<dbReference type="OrthoDB" id="2113341at2759"/>
<evidence type="ECO:0000256" key="9">
    <source>
        <dbReference type="ARBA" id="ARBA00023002"/>
    </source>
</evidence>
<feature type="binding site" evidence="15">
    <location>
        <position position="91"/>
    </location>
    <ligand>
        <name>Ca(2+)</name>
        <dbReference type="ChEBI" id="CHEBI:29108"/>
        <label>1</label>
    </ligand>
</feature>
<dbReference type="GO" id="GO:0046872">
    <property type="term" value="F:metal ion binding"/>
    <property type="evidence" value="ECO:0007669"/>
    <property type="project" value="UniProtKB-UniRule"/>
</dbReference>
<dbReference type="GO" id="GO:0034599">
    <property type="term" value="P:cellular response to oxidative stress"/>
    <property type="evidence" value="ECO:0007669"/>
    <property type="project" value="InterPro"/>
</dbReference>
<dbReference type="AlphaFoldDB" id="A0A067SN55"/>
<keyword evidence="13" id="KW-0376">Hydrogen peroxide</keyword>
<dbReference type="GO" id="GO:0042744">
    <property type="term" value="P:hydrogen peroxide catabolic process"/>
    <property type="evidence" value="ECO:0007669"/>
    <property type="project" value="UniProtKB-KW"/>
</dbReference>
<evidence type="ECO:0000256" key="12">
    <source>
        <dbReference type="ARBA" id="ARBA00023180"/>
    </source>
</evidence>
<keyword evidence="21" id="KW-1185">Reference proteome</keyword>
<evidence type="ECO:0000256" key="14">
    <source>
        <dbReference type="PIRSR" id="PIRSR601621-1"/>
    </source>
</evidence>
<feature type="binding site" evidence="15">
    <location>
        <position position="93"/>
    </location>
    <ligand>
        <name>Ca(2+)</name>
        <dbReference type="ChEBI" id="CHEBI:29108"/>
        <label>1</label>
    </ligand>
</feature>
<feature type="chain" id="PRO_5006985808" description="Peroxidase" evidence="18">
    <location>
        <begin position="23"/>
        <end position="362"/>
    </location>
</feature>
<feature type="disulfide bond" evidence="17">
    <location>
        <begin position="43"/>
        <end position="308"/>
    </location>
</feature>
<evidence type="ECO:0000256" key="5">
    <source>
        <dbReference type="ARBA" id="ARBA00022617"/>
    </source>
</evidence>
<dbReference type="GO" id="GO:0004601">
    <property type="term" value="F:peroxidase activity"/>
    <property type="evidence" value="ECO:0007669"/>
    <property type="project" value="UniProtKB-KW"/>
</dbReference>
<dbReference type="HOGENOM" id="CLU_041038_0_1_1"/>
<feature type="binding site" description="axial binding residue" evidence="15">
    <location>
        <position position="198"/>
    </location>
    <ligand>
        <name>heme b</name>
        <dbReference type="ChEBI" id="CHEBI:60344"/>
    </ligand>
    <ligandPart>
        <name>Fe</name>
        <dbReference type="ChEBI" id="CHEBI:18248"/>
    </ligandPart>
</feature>
<evidence type="ECO:0000313" key="20">
    <source>
        <dbReference type="EMBL" id="KDR69139.1"/>
    </source>
</evidence>
<reference evidence="21" key="1">
    <citation type="journal article" date="2014" name="Proc. Natl. Acad. Sci. U.S.A.">
        <title>Extensive sampling of basidiomycete genomes demonstrates inadequacy of the white-rot/brown-rot paradigm for wood decay fungi.</title>
        <authorList>
            <person name="Riley R."/>
            <person name="Salamov A.A."/>
            <person name="Brown D.W."/>
            <person name="Nagy L.G."/>
            <person name="Floudas D."/>
            <person name="Held B.W."/>
            <person name="Levasseur A."/>
            <person name="Lombard V."/>
            <person name="Morin E."/>
            <person name="Otillar R."/>
            <person name="Lindquist E.A."/>
            <person name="Sun H."/>
            <person name="LaButti K.M."/>
            <person name="Schmutz J."/>
            <person name="Jabbour D."/>
            <person name="Luo H."/>
            <person name="Baker S.E."/>
            <person name="Pisabarro A.G."/>
            <person name="Walton J.D."/>
            <person name="Blanchette R.A."/>
            <person name="Henrissat B."/>
            <person name="Martin F."/>
            <person name="Cullen D."/>
            <person name="Hibbett D.S."/>
            <person name="Grigoriev I.V."/>
        </authorList>
    </citation>
    <scope>NUCLEOTIDE SEQUENCE [LARGE SCALE GENOMIC DNA]</scope>
    <source>
        <strain evidence="21">CBS 339.88</strain>
    </source>
</reference>
<dbReference type="GO" id="GO:0000302">
    <property type="term" value="P:response to reactive oxygen species"/>
    <property type="evidence" value="ECO:0007669"/>
    <property type="project" value="TreeGrafter"/>
</dbReference>
<feature type="disulfide bond" evidence="17">
    <location>
        <begin position="272"/>
        <end position="337"/>
    </location>
</feature>
<keyword evidence="7 18" id="KW-0732">Signal</keyword>
<keyword evidence="6 15" id="KW-0479">Metal-binding</keyword>
<evidence type="ECO:0000256" key="3">
    <source>
        <dbReference type="ARBA" id="ARBA00022525"/>
    </source>
</evidence>
<dbReference type="InterPro" id="IPR019793">
    <property type="entry name" value="Peroxidases_heam-ligand_BS"/>
</dbReference>
<feature type="signal peptide" evidence="18">
    <location>
        <begin position="1"/>
        <end position="22"/>
    </location>
</feature>
<evidence type="ECO:0000256" key="2">
    <source>
        <dbReference type="ARBA" id="ARBA00006089"/>
    </source>
</evidence>
<keyword evidence="8 15" id="KW-0106">Calcium</keyword>
<evidence type="ECO:0000256" key="7">
    <source>
        <dbReference type="ARBA" id="ARBA00022729"/>
    </source>
</evidence>
<dbReference type="PANTHER" id="PTHR31356">
    <property type="entry name" value="THYLAKOID LUMENAL 29 KDA PROTEIN, CHLOROPLASTIC-RELATED"/>
    <property type="match status" value="1"/>
</dbReference>
<comment type="similarity">
    <text evidence="2 18">Belongs to the peroxidase family. Ligninase subfamily.</text>
</comment>
<keyword evidence="3" id="KW-0964">Secreted</keyword>
<comment type="cofactor">
    <cofactor evidence="15">
        <name>heme b</name>
        <dbReference type="ChEBI" id="CHEBI:60344"/>
    </cofactor>
    <text evidence="15">Binds 1 heme b (iron(II)-protoporphyrin IX) group per subunit.</text>
</comment>
<evidence type="ECO:0000259" key="19">
    <source>
        <dbReference type="PROSITE" id="PS50873"/>
    </source>
</evidence>
<dbReference type="STRING" id="685588.A0A067SN55"/>
<dbReference type="InterPro" id="IPR002016">
    <property type="entry name" value="Haem_peroxidase"/>
</dbReference>
<dbReference type="Proteomes" id="UP000027222">
    <property type="component" value="Unassembled WGS sequence"/>
</dbReference>
<dbReference type="PROSITE" id="PS00436">
    <property type="entry name" value="PEROXIDASE_2"/>
    <property type="match status" value="1"/>
</dbReference>
<dbReference type="PRINTS" id="PR00462">
    <property type="entry name" value="LIGNINASE"/>
</dbReference>
<keyword evidence="12" id="KW-0325">Glycoprotein</keyword>
<dbReference type="PANTHER" id="PTHR31356:SF66">
    <property type="entry name" value="CATALASE-PEROXIDASE"/>
    <property type="match status" value="1"/>
</dbReference>
<keyword evidence="11 17" id="KW-1015">Disulfide bond</keyword>
<protein>
    <recommendedName>
        <fullName evidence="18">Peroxidase</fullName>
        <ecNumber evidence="18">1.11.1.-</ecNumber>
    </recommendedName>
</protein>
<sequence length="362" mass="37986">MAFKRIAVLMALAISQLQPGNAASIQKRSVTCPTGQTTANEACCVLFPVVDLLQKELFDNGQCDEEAHAALRLAFHDAIGFSNSGKGGGADGSILAFNSTETAYDANAGIDDIVALQWPLFLKSNLTAGDFVHLAAAVGTANCPGTPQLPYSFGRPPPVAPAPDLTVPQPTDSVTTILARFAEAGFVAPEVIWLLASHSIAAAVRTSTSLPPGTAFDSCVIFSDTQFYLEVLLNGTQFPGSGEKSGEVPSALAGEMRLASDFAFSQDSRTACFWQEAIDDQPFIMGKFEAAMAKLQVLGQSGFRLTDCSDVIPVPKAFSGPIRYPASFNQTNVQIACTSTPFPSLATVAGPAPTIPPVSVTF</sequence>
<dbReference type="InterPro" id="IPR010255">
    <property type="entry name" value="Haem_peroxidase_sf"/>
</dbReference>
<dbReference type="GO" id="GO:0020037">
    <property type="term" value="F:heme binding"/>
    <property type="evidence" value="ECO:0007669"/>
    <property type="project" value="UniProtKB-UniRule"/>
</dbReference>
<dbReference type="Pfam" id="PF00141">
    <property type="entry name" value="peroxidase"/>
    <property type="match status" value="1"/>
</dbReference>
<dbReference type="EMBL" id="KL142404">
    <property type="protein sequence ID" value="KDR69139.1"/>
    <property type="molecule type" value="Genomic_DNA"/>
</dbReference>
<feature type="disulfide bond" evidence="17">
    <location>
        <begin position="63"/>
        <end position="143"/>
    </location>
</feature>
<feature type="disulfide bond" evidence="17">
    <location>
        <begin position="32"/>
        <end position="44"/>
    </location>
</feature>
<dbReference type="Pfam" id="PF11895">
    <property type="entry name" value="Peroxidase_ext"/>
    <property type="match status" value="1"/>
</dbReference>
<feature type="binding site" evidence="15">
    <location>
        <position position="224"/>
    </location>
    <ligand>
        <name>Ca(2+)</name>
        <dbReference type="ChEBI" id="CHEBI:29108"/>
        <label>2</label>
    </ligand>
</feature>
<feature type="active site" description="Proton acceptor" evidence="14">
    <location>
        <position position="76"/>
    </location>
</feature>
<keyword evidence="10 15" id="KW-0408">Iron</keyword>
<dbReference type="PROSITE" id="PS00435">
    <property type="entry name" value="PEROXIDASE_1"/>
    <property type="match status" value="1"/>
</dbReference>
<feature type="binding site" evidence="15">
    <location>
        <position position="77"/>
    </location>
    <ligand>
        <name>Ca(2+)</name>
        <dbReference type="ChEBI" id="CHEBI:29108"/>
        <label>1</label>
    </ligand>
</feature>
<evidence type="ECO:0000256" key="4">
    <source>
        <dbReference type="ARBA" id="ARBA00022559"/>
    </source>
</evidence>
<feature type="binding site" evidence="15">
    <location>
        <position position="217"/>
    </location>
    <ligand>
        <name>Ca(2+)</name>
        <dbReference type="ChEBI" id="CHEBI:29108"/>
        <label>2</label>
    </ligand>
</feature>
<organism evidence="20 21">
    <name type="scientific">Galerina marginata (strain CBS 339.88)</name>
    <dbReference type="NCBI Taxonomy" id="685588"/>
    <lineage>
        <taxon>Eukaryota</taxon>
        <taxon>Fungi</taxon>
        <taxon>Dikarya</taxon>
        <taxon>Basidiomycota</taxon>
        <taxon>Agaricomycotina</taxon>
        <taxon>Agaricomycetes</taxon>
        <taxon>Agaricomycetidae</taxon>
        <taxon>Agaricales</taxon>
        <taxon>Agaricineae</taxon>
        <taxon>Strophariaceae</taxon>
        <taxon>Galerina</taxon>
    </lineage>
</organism>
<dbReference type="SUPFAM" id="SSF48113">
    <property type="entry name" value="Heme-dependent peroxidases"/>
    <property type="match status" value="1"/>
</dbReference>
<comment type="cofactor">
    <cofactor evidence="15 18">
        <name>Ca(2+)</name>
        <dbReference type="ChEBI" id="CHEBI:29108"/>
    </cofactor>
    <text evidence="15 18">Binds 2 calcium ions per subunit.</text>
</comment>
<accession>A0A067SN55</accession>
<evidence type="ECO:0000256" key="15">
    <source>
        <dbReference type="PIRSR" id="PIRSR601621-2"/>
    </source>
</evidence>
<comment type="subcellular location">
    <subcellularLocation>
        <location evidence="1">Secreted</location>
    </subcellularLocation>
</comment>
<dbReference type="PROSITE" id="PS50873">
    <property type="entry name" value="PEROXIDASE_4"/>
    <property type="match status" value="1"/>
</dbReference>
<evidence type="ECO:0000256" key="18">
    <source>
        <dbReference type="RuleBase" id="RU363051"/>
    </source>
</evidence>
<dbReference type="Gene3D" id="1.10.420.10">
    <property type="entry name" value="Peroxidase, domain 2"/>
    <property type="match status" value="1"/>
</dbReference>
<gene>
    <name evidence="20" type="ORF">GALMADRAFT_104378</name>
</gene>
<proteinExistence type="inferred from homology"/>
<evidence type="ECO:0000256" key="17">
    <source>
        <dbReference type="PIRSR" id="PIRSR601621-4"/>
    </source>
</evidence>
<evidence type="ECO:0000256" key="6">
    <source>
        <dbReference type="ARBA" id="ARBA00022723"/>
    </source>
</evidence>
<evidence type="ECO:0000256" key="11">
    <source>
        <dbReference type="ARBA" id="ARBA00023157"/>
    </source>
</evidence>
<keyword evidence="5 15" id="KW-0349">Heme</keyword>
<evidence type="ECO:0000256" key="1">
    <source>
        <dbReference type="ARBA" id="ARBA00004613"/>
    </source>
</evidence>
<dbReference type="InterPro" id="IPR001621">
    <property type="entry name" value="Ligninase"/>
</dbReference>
<dbReference type="InterPro" id="IPR044831">
    <property type="entry name" value="Ccp1-like"/>
</dbReference>
<dbReference type="InterPro" id="IPR024589">
    <property type="entry name" value="Ligninase_C"/>
</dbReference>
<feature type="binding site" evidence="15">
    <location>
        <position position="199"/>
    </location>
    <ligand>
        <name>Ca(2+)</name>
        <dbReference type="ChEBI" id="CHEBI:29108"/>
        <label>2</label>
    </ligand>
</feature>
<evidence type="ECO:0000313" key="21">
    <source>
        <dbReference type="Proteomes" id="UP000027222"/>
    </source>
</evidence>
<evidence type="ECO:0000256" key="16">
    <source>
        <dbReference type="PIRSR" id="PIRSR601621-3"/>
    </source>
</evidence>
<keyword evidence="4 18" id="KW-0575">Peroxidase</keyword>